<organism evidence="1 2">
    <name type="scientific">Cannabis sativa</name>
    <name type="common">Hemp</name>
    <name type="synonym">Marijuana</name>
    <dbReference type="NCBI Taxonomy" id="3483"/>
    <lineage>
        <taxon>Eukaryota</taxon>
        <taxon>Viridiplantae</taxon>
        <taxon>Streptophyta</taxon>
        <taxon>Embryophyta</taxon>
        <taxon>Tracheophyta</taxon>
        <taxon>Spermatophyta</taxon>
        <taxon>Magnoliopsida</taxon>
        <taxon>eudicotyledons</taxon>
        <taxon>Gunneridae</taxon>
        <taxon>Pentapetalae</taxon>
        <taxon>rosids</taxon>
        <taxon>fabids</taxon>
        <taxon>Rosales</taxon>
        <taxon>Cannabaceae</taxon>
        <taxon>Cannabis</taxon>
    </lineage>
</organism>
<keyword evidence="2" id="KW-1185">Reference proteome</keyword>
<reference evidence="1" key="1">
    <citation type="submission" date="2018-11" db="EMBL/GenBank/DDBJ databases">
        <authorList>
            <person name="Grassa J C."/>
        </authorList>
    </citation>
    <scope>NUCLEOTIDE SEQUENCE [LARGE SCALE GENOMIC DNA]</scope>
</reference>
<evidence type="ECO:0000313" key="2">
    <source>
        <dbReference type="Proteomes" id="UP000596661"/>
    </source>
</evidence>
<dbReference type="EMBL" id="UZAU01000154">
    <property type="status" value="NOT_ANNOTATED_CDS"/>
    <property type="molecule type" value="Genomic_DNA"/>
</dbReference>
<accession>A0A803NRY5</accession>
<sequence>MSLKSLFIDNTPMDMTMTRLEVEPEMTIDNKGAKIIMSTKTIITMMARITAPMATMAETHLGKKGKKAKMQVGHLRQMLYSERWVKGLKMTYKTT</sequence>
<dbReference type="AlphaFoldDB" id="A0A803NRY5"/>
<evidence type="ECO:0000313" key="1">
    <source>
        <dbReference type="EnsemblPlants" id="cds.evm.model.02.1036"/>
    </source>
</evidence>
<proteinExistence type="predicted"/>
<dbReference type="Gramene" id="evm.model.02.1036">
    <property type="protein sequence ID" value="cds.evm.model.02.1036"/>
    <property type="gene ID" value="evm.TU.02.1036"/>
</dbReference>
<protein>
    <submittedName>
        <fullName evidence="1">Uncharacterized protein</fullName>
    </submittedName>
</protein>
<dbReference type="EnsemblPlants" id="evm.model.02.1036">
    <property type="protein sequence ID" value="cds.evm.model.02.1036"/>
    <property type="gene ID" value="evm.TU.02.1036"/>
</dbReference>
<reference evidence="1" key="2">
    <citation type="submission" date="2021-03" db="UniProtKB">
        <authorList>
            <consortium name="EnsemblPlants"/>
        </authorList>
    </citation>
    <scope>IDENTIFICATION</scope>
</reference>
<dbReference type="Proteomes" id="UP000596661">
    <property type="component" value="Chromosome 2"/>
</dbReference>
<name>A0A803NRY5_CANSA</name>